<keyword evidence="4" id="KW-1185">Reference proteome</keyword>
<evidence type="ECO:0000256" key="1">
    <source>
        <dbReference type="ARBA" id="ARBA00022737"/>
    </source>
</evidence>
<dbReference type="PANTHER" id="PTHR24153">
    <property type="entry name" value="ESPIN"/>
    <property type="match status" value="1"/>
</dbReference>
<comment type="caution">
    <text evidence="3">The sequence shown here is derived from an EMBL/GenBank/DDBJ whole genome shotgun (WGS) entry which is preliminary data.</text>
</comment>
<evidence type="ECO:0000256" key="2">
    <source>
        <dbReference type="ARBA" id="ARBA00023043"/>
    </source>
</evidence>
<dbReference type="InterPro" id="IPR052420">
    <property type="entry name" value="Espin/Espin-like"/>
</dbReference>
<accession>A0AAD8YDV5</accession>
<keyword evidence="2" id="KW-0040">ANK repeat</keyword>
<gene>
    <name evidence="3" type="ORF">QTG54_005831</name>
</gene>
<dbReference type="GO" id="GO:0051015">
    <property type="term" value="F:actin filament binding"/>
    <property type="evidence" value="ECO:0007669"/>
    <property type="project" value="TreeGrafter"/>
</dbReference>
<dbReference type="Pfam" id="PF12796">
    <property type="entry name" value="Ank_2"/>
    <property type="match status" value="1"/>
</dbReference>
<reference evidence="3" key="1">
    <citation type="submission" date="2023-06" db="EMBL/GenBank/DDBJ databases">
        <title>Survivors Of The Sea: Transcriptome response of Skeletonema marinoi to long-term dormancy.</title>
        <authorList>
            <person name="Pinder M.I.M."/>
            <person name="Kourtchenko O."/>
            <person name="Robertson E.K."/>
            <person name="Larsson T."/>
            <person name="Maumus F."/>
            <person name="Osuna-Cruz C.M."/>
            <person name="Vancaester E."/>
            <person name="Stenow R."/>
            <person name="Vandepoele K."/>
            <person name="Ploug H."/>
            <person name="Bruchert V."/>
            <person name="Godhe A."/>
            <person name="Topel M."/>
        </authorList>
    </citation>
    <scope>NUCLEOTIDE SEQUENCE</scope>
    <source>
        <strain evidence="3">R05AC</strain>
    </source>
</reference>
<dbReference type="InterPro" id="IPR036770">
    <property type="entry name" value="Ankyrin_rpt-contain_sf"/>
</dbReference>
<dbReference type="GO" id="GO:0005737">
    <property type="term" value="C:cytoplasm"/>
    <property type="evidence" value="ECO:0007669"/>
    <property type="project" value="TreeGrafter"/>
</dbReference>
<evidence type="ECO:0000313" key="4">
    <source>
        <dbReference type="Proteomes" id="UP001224775"/>
    </source>
</evidence>
<organism evidence="3 4">
    <name type="scientific">Skeletonema marinoi</name>
    <dbReference type="NCBI Taxonomy" id="267567"/>
    <lineage>
        <taxon>Eukaryota</taxon>
        <taxon>Sar</taxon>
        <taxon>Stramenopiles</taxon>
        <taxon>Ochrophyta</taxon>
        <taxon>Bacillariophyta</taxon>
        <taxon>Coscinodiscophyceae</taxon>
        <taxon>Thalassiosirophycidae</taxon>
        <taxon>Thalassiosirales</taxon>
        <taxon>Skeletonemataceae</taxon>
        <taxon>Skeletonema</taxon>
        <taxon>Skeletonema marinoi-dohrnii complex</taxon>
    </lineage>
</organism>
<dbReference type="InterPro" id="IPR002110">
    <property type="entry name" value="Ankyrin_rpt"/>
</dbReference>
<dbReference type="AlphaFoldDB" id="A0AAD8YDV5"/>
<dbReference type="GO" id="GO:0051017">
    <property type="term" value="P:actin filament bundle assembly"/>
    <property type="evidence" value="ECO:0007669"/>
    <property type="project" value="TreeGrafter"/>
</dbReference>
<dbReference type="EMBL" id="JATAAI010000009">
    <property type="protein sequence ID" value="KAK1743210.1"/>
    <property type="molecule type" value="Genomic_DNA"/>
</dbReference>
<keyword evidence="1" id="KW-0677">Repeat</keyword>
<dbReference type="Proteomes" id="UP001224775">
    <property type="component" value="Unassembled WGS sequence"/>
</dbReference>
<sequence length="256" mass="28937">MGIFRQNNNASAALPDLISHEDWKLVLMECKMCPRDATKWSVQDGFFDGEITSKVLPIHQACALMAPREVIETLVKCYPQGIKMKESAFHRTALHIACQTNAPIETIEALVHFYPEATRIQDALGRLPIHYACAHEVPSSTLELLLREFPESCKIGDQNGWLPLHVACRRGVSLYELELLLDCYPQSANTLTDKGSSPLMCAQKGNSRHHEEMVQYLEDYIKRSEQNEKDLLSFDTWEPAHKLSTIHHRNVAAKGA</sequence>
<evidence type="ECO:0000313" key="3">
    <source>
        <dbReference type="EMBL" id="KAK1743210.1"/>
    </source>
</evidence>
<dbReference type="SMART" id="SM00248">
    <property type="entry name" value="ANK"/>
    <property type="match status" value="4"/>
</dbReference>
<name>A0AAD8YDV5_9STRA</name>
<protein>
    <submittedName>
        <fullName evidence="3">Ankyrin repeat domain-containing protein</fullName>
    </submittedName>
</protein>
<dbReference type="SUPFAM" id="SSF48403">
    <property type="entry name" value="Ankyrin repeat"/>
    <property type="match status" value="1"/>
</dbReference>
<dbReference type="Gene3D" id="1.25.40.20">
    <property type="entry name" value="Ankyrin repeat-containing domain"/>
    <property type="match status" value="1"/>
</dbReference>
<proteinExistence type="predicted"/>
<dbReference type="PANTHER" id="PTHR24153:SF8">
    <property type="entry name" value="FORKED, ISOFORM F"/>
    <property type="match status" value="1"/>
</dbReference>